<dbReference type="InterPro" id="IPR029063">
    <property type="entry name" value="SAM-dependent_MTases_sf"/>
</dbReference>
<dbReference type="Gene3D" id="3.40.50.150">
    <property type="entry name" value="Vaccinia Virus protein VP39"/>
    <property type="match status" value="1"/>
</dbReference>
<dbReference type="EMBL" id="JAJOMB010000014">
    <property type="protein sequence ID" value="MCD5313911.1"/>
    <property type="molecule type" value="Genomic_DNA"/>
</dbReference>
<feature type="domain" description="Methyltransferase type 12" evidence="1">
    <location>
        <begin position="46"/>
        <end position="148"/>
    </location>
</feature>
<keyword evidence="2" id="KW-0808">Transferase</keyword>
<dbReference type="AlphaFoldDB" id="A0A9X1NIL7"/>
<dbReference type="GO" id="GO:0008168">
    <property type="term" value="F:methyltransferase activity"/>
    <property type="evidence" value="ECO:0007669"/>
    <property type="project" value="UniProtKB-KW"/>
</dbReference>
<gene>
    <name evidence="2" type="ORF">LR394_23665</name>
</gene>
<name>A0A9X1NIL7_9ACTN</name>
<reference evidence="2" key="1">
    <citation type="submission" date="2021-11" db="EMBL/GenBank/DDBJ databases">
        <title>Streptomyces corallinus and Kineosporia corallina sp. nov., two new coral-derived marine actinobacteria.</title>
        <authorList>
            <person name="Buangrab K."/>
            <person name="Sutthacheep M."/>
            <person name="Yeemin T."/>
            <person name="Harunari E."/>
            <person name="Igarashi Y."/>
            <person name="Sripreechasak P."/>
            <person name="Kanchanasin P."/>
            <person name="Tanasupawat S."/>
            <person name="Phongsopitanun W."/>
        </authorList>
    </citation>
    <scope>NUCLEOTIDE SEQUENCE</scope>
    <source>
        <strain evidence="2">JCM 31032</strain>
    </source>
</reference>
<accession>A0A9X1NIL7</accession>
<evidence type="ECO:0000313" key="2">
    <source>
        <dbReference type="EMBL" id="MCD5313911.1"/>
    </source>
</evidence>
<comment type="caution">
    <text evidence="2">The sequence shown here is derived from an EMBL/GenBank/DDBJ whole genome shotgun (WGS) entry which is preliminary data.</text>
</comment>
<sequence length="255" mass="28027">MSIALDLITRWDAQQTGYIRHRAERFATIARVVSSINEGVAAPRILDLAGGPGSLARAVLAEIPGATAVVADKDPLLVAIAADLAETDPRLQTAHVDLDDPEWAQHPLIAQAPFDAVVSSTALHWLKPDKLVAVYWKLAEIIRPGGIFLNGDNLYYDERTEPTLHALAKADDEQFQAQTFTNGVDTWEQWWAAAEAVPHYAEAVRLRAATWGEELHVAPPKVSLGFHLETLRSAGFAETGTVWRYLDDHVVYGLH</sequence>
<dbReference type="CDD" id="cd02440">
    <property type="entry name" value="AdoMet_MTases"/>
    <property type="match status" value="1"/>
</dbReference>
<proteinExistence type="predicted"/>
<dbReference type="GO" id="GO:0032259">
    <property type="term" value="P:methylation"/>
    <property type="evidence" value="ECO:0007669"/>
    <property type="project" value="UniProtKB-KW"/>
</dbReference>
<evidence type="ECO:0000259" key="1">
    <source>
        <dbReference type="Pfam" id="PF08242"/>
    </source>
</evidence>
<dbReference type="SUPFAM" id="SSF53335">
    <property type="entry name" value="S-adenosyl-L-methionine-dependent methyltransferases"/>
    <property type="match status" value="1"/>
</dbReference>
<protein>
    <submittedName>
        <fullName evidence="2">Class I SAM-dependent methyltransferase</fullName>
    </submittedName>
</protein>
<dbReference type="InterPro" id="IPR013217">
    <property type="entry name" value="Methyltransf_12"/>
</dbReference>
<evidence type="ECO:0000313" key="3">
    <source>
        <dbReference type="Proteomes" id="UP001138997"/>
    </source>
</evidence>
<keyword evidence="2" id="KW-0489">Methyltransferase</keyword>
<dbReference type="Pfam" id="PF08242">
    <property type="entry name" value="Methyltransf_12"/>
    <property type="match status" value="1"/>
</dbReference>
<dbReference type="Proteomes" id="UP001138997">
    <property type="component" value="Unassembled WGS sequence"/>
</dbReference>
<keyword evidence="3" id="KW-1185">Reference proteome</keyword>
<organism evidence="2 3">
    <name type="scientific">Kineosporia babensis</name>
    <dbReference type="NCBI Taxonomy" id="499548"/>
    <lineage>
        <taxon>Bacteria</taxon>
        <taxon>Bacillati</taxon>
        <taxon>Actinomycetota</taxon>
        <taxon>Actinomycetes</taxon>
        <taxon>Kineosporiales</taxon>
        <taxon>Kineosporiaceae</taxon>
        <taxon>Kineosporia</taxon>
    </lineage>
</organism>
<dbReference type="RefSeq" id="WP_231445887.1">
    <property type="nucleotide sequence ID" value="NZ_JAJOMB010000014.1"/>
</dbReference>